<evidence type="ECO:0000256" key="4">
    <source>
        <dbReference type="SAM" id="MobiDB-lite"/>
    </source>
</evidence>
<reference evidence="6" key="3">
    <citation type="submission" date="2020-12" db="UniProtKB">
        <authorList>
            <consortium name="EnsemblPlants"/>
        </authorList>
    </citation>
    <scope>IDENTIFICATION</scope>
</reference>
<comment type="similarity">
    <text evidence="1">Belongs to the PPR family. P subfamily.</text>
</comment>
<reference evidence="5 7" key="2">
    <citation type="journal article" date="2018" name="Plant J.">
        <title>The Physcomitrella patens chromosome-scale assembly reveals moss genome structure and evolution.</title>
        <authorList>
            <person name="Lang D."/>
            <person name="Ullrich K.K."/>
            <person name="Murat F."/>
            <person name="Fuchs J."/>
            <person name="Jenkins J."/>
            <person name="Haas F.B."/>
            <person name="Piednoel M."/>
            <person name="Gundlach H."/>
            <person name="Van Bel M."/>
            <person name="Meyberg R."/>
            <person name="Vives C."/>
            <person name="Morata J."/>
            <person name="Symeonidi A."/>
            <person name="Hiss M."/>
            <person name="Muchero W."/>
            <person name="Kamisugi Y."/>
            <person name="Saleh O."/>
            <person name="Blanc G."/>
            <person name="Decker E.L."/>
            <person name="van Gessel N."/>
            <person name="Grimwood J."/>
            <person name="Hayes R.D."/>
            <person name="Graham S.W."/>
            <person name="Gunter L.E."/>
            <person name="McDaniel S.F."/>
            <person name="Hoernstein S.N.W."/>
            <person name="Larsson A."/>
            <person name="Li F.W."/>
            <person name="Perroud P.F."/>
            <person name="Phillips J."/>
            <person name="Ranjan P."/>
            <person name="Rokshar D.S."/>
            <person name="Rothfels C.J."/>
            <person name="Schneider L."/>
            <person name="Shu S."/>
            <person name="Stevenson D.W."/>
            <person name="Thummler F."/>
            <person name="Tillich M."/>
            <person name="Villarreal Aguilar J.C."/>
            <person name="Widiez T."/>
            <person name="Wong G.K."/>
            <person name="Wymore A."/>
            <person name="Zhang Y."/>
            <person name="Zimmer A.D."/>
            <person name="Quatrano R.S."/>
            <person name="Mayer K.F.X."/>
            <person name="Goodstein D."/>
            <person name="Casacuberta J.M."/>
            <person name="Vandepoele K."/>
            <person name="Reski R."/>
            <person name="Cuming A.C."/>
            <person name="Tuskan G.A."/>
            <person name="Maumus F."/>
            <person name="Salse J."/>
            <person name="Schmutz J."/>
            <person name="Rensing S.A."/>
        </authorList>
    </citation>
    <scope>NUCLEOTIDE SEQUENCE [LARGE SCALE GENOMIC DNA]</scope>
    <source>
        <strain evidence="6 7">cv. Gransden 2004</strain>
    </source>
</reference>
<dbReference type="RefSeq" id="XP_024377965.1">
    <property type="nucleotide sequence ID" value="XM_024522197.2"/>
</dbReference>
<organism evidence="5">
    <name type="scientific">Physcomitrium patens</name>
    <name type="common">Spreading-leaved earth moss</name>
    <name type="synonym">Physcomitrella patens</name>
    <dbReference type="NCBI Taxonomy" id="3218"/>
    <lineage>
        <taxon>Eukaryota</taxon>
        <taxon>Viridiplantae</taxon>
        <taxon>Streptophyta</taxon>
        <taxon>Embryophyta</taxon>
        <taxon>Bryophyta</taxon>
        <taxon>Bryophytina</taxon>
        <taxon>Bryopsida</taxon>
        <taxon>Funariidae</taxon>
        <taxon>Funariales</taxon>
        <taxon>Funariaceae</taxon>
        <taxon>Physcomitrium</taxon>
    </lineage>
</organism>
<evidence type="ECO:0000313" key="5">
    <source>
        <dbReference type="EMBL" id="PNR52452.1"/>
    </source>
</evidence>
<keyword evidence="7" id="KW-1185">Reference proteome</keyword>
<dbReference type="Gramene" id="Pp3c6_11500V3.1">
    <property type="protein sequence ID" value="Pp3c6_11500V3.1"/>
    <property type="gene ID" value="Pp3c6_11500"/>
</dbReference>
<dbReference type="Gramene" id="Pp3c6_11500V3.3">
    <property type="protein sequence ID" value="Pp3c6_11500V3.3"/>
    <property type="gene ID" value="Pp3c6_11500"/>
</dbReference>
<dbReference type="AlphaFoldDB" id="A0A2K1KF98"/>
<feature type="compositionally biased region" description="Basic and acidic residues" evidence="4">
    <location>
        <begin position="143"/>
        <end position="158"/>
    </location>
</feature>
<gene>
    <name evidence="6" type="primary">LOC112283489</name>
    <name evidence="5" type="ORF">PHYPA_008826</name>
</gene>
<dbReference type="EnsemblPlants" id="Pp3c6_11500V3.1">
    <property type="protein sequence ID" value="Pp3c6_11500V3.1"/>
    <property type="gene ID" value="Pp3c6_11500"/>
</dbReference>
<dbReference type="NCBIfam" id="TIGR00756">
    <property type="entry name" value="PPR"/>
    <property type="match status" value="1"/>
</dbReference>
<evidence type="ECO:0000313" key="7">
    <source>
        <dbReference type="Proteomes" id="UP000006727"/>
    </source>
</evidence>
<name>A0A2K1KF98_PHYPA</name>
<dbReference type="EnsemblPlants" id="Pp3c6_11500V3.3">
    <property type="protein sequence ID" value="Pp3c6_11500V3.3"/>
    <property type="gene ID" value="Pp3c6_11500"/>
</dbReference>
<dbReference type="PaxDb" id="3218-PP1S113_138V6.1"/>
<proteinExistence type="inferred from homology"/>
<dbReference type="Pfam" id="PF13812">
    <property type="entry name" value="PPR_3"/>
    <property type="match status" value="1"/>
</dbReference>
<dbReference type="EMBL" id="ABEU02000006">
    <property type="protein sequence ID" value="PNR52452.1"/>
    <property type="molecule type" value="Genomic_DNA"/>
</dbReference>
<protein>
    <recommendedName>
        <fullName evidence="8">Pentacotripeptide-repeat region of PRORP domain-containing protein</fullName>
    </recommendedName>
</protein>
<dbReference type="Gene3D" id="1.25.40.10">
    <property type="entry name" value="Tetratricopeptide repeat domain"/>
    <property type="match status" value="1"/>
</dbReference>
<dbReference type="InterPro" id="IPR002885">
    <property type="entry name" value="PPR_rpt"/>
</dbReference>
<sequence>MALSPSDNHNSQLVLPRAPRNFVSRTSPFLIPCISISNSVLQCRRACVHVRVFRDEVCGLGGRKEVKPFLYSRAKPEERWPHRSGELNQQRIARELESVNRVPLGLVPVWEEPGSSDVRVEIPGEGHGYVDSKSQTALARRLHREEGAREREARREQQKGQSKRIQSMPKLALRKVADLKSKAWRLSIAIRKLELSRPVADVLDGWPEQLNNDEMLIVVKRVGDQDWKRAVEIYEWLNSRKLYTPNPLLLATVLRILGRTNQLEIAQDLFSKTEQELTSSIRVFNAILGAYANQGKWQAAQPILECMVQRGCEPDIATFNLIAYARCKDGLPPGMASALLKEIERAGLRPNATTYNTLVHGCITNNIITEAKEIVKEMEQRGFELTRSSDVLGKD</sequence>
<feature type="repeat" description="PPR" evidence="3">
    <location>
        <begin position="315"/>
        <end position="350"/>
    </location>
</feature>
<reference evidence="5 7" key="1">
    <citation type="journal article" date="2008" name="Science">
        <title>The Physcomitrella genome reveals evolutionary insights into the conquest of land by plants.</title>
        <authorList>
            <person name="Rensing S."/>
            <person name="Lang D."/>
            <person name="Zimmer A."/>
            <person name="Terry A."/>
            <person name="Salamov A."/>
            <person name="Shapiro H."/>
            <person name="Nishiyama T."/>
            <person name="Perroud P.-F."/>
            <person name="Lindquist E."/>
            <person name="Kamisugi Y."/>
            <person name="Tanahashi T."/>
            <person name="Sakakibara K."/>
            <person name="Fujita T."/>
            <person name="Oishi K."/>
            <person name="Shin-I T."/>
            <person name="Kuroki Y."/>
            <person name="Toyoda A."/>
            <person name="Suzuki Y."/>
            <person name="Hashimoto A."/>
            <person name="Yamaguchi K."/>
            <person name="Sugano A."/>
            <person name="Kohara Y."/>
            <person name="Fujiyama A."/>
            <person name="Anterola A."/>
            <person name="Aoki S."/>
            <person name="Ashton N."/>
            <person name="Barbazuk W.B."/>
            <person name="Barker E."/>
            <person name="Bennetzen J."/>
            <person name="Bezanilla M."/>
            <person name="Blankenship R."/>
            <person name="Cho S.H."/>
            <person name="Dutcher S."/>
            <person name="Estelle M."/>
            <person name="Fawcett J.A."/>
            <person name="Gundlach H."/>
            <person name="Hanada K."/>
            <person name="Heyl A."/>
            <person name="Hicks K.A."/>
            <person name="Hugh J."/>
            <person name="Lohr M."/>
            <person name="Mayer K."/>
            <person name="Melkozernov A."/>
            <person name="Murata T."/>
            <person name="Nelson D."/>
            <person name="Pils B."/>
            <person name="Prigge M."/>
            <person name="Reiss B."/>
            <person name="Renner T."/>
            <person name="Rombauts S."/>
            <person name="Rushton P."/>
            <person name="Sanderfoot A."/>
            <person name="Schween G."/>
            <person name="Shiu S.-H."/>
            <person name="Stueber K."/>
            <person name="Theodoulou F.L."/>
            <person name="Tu H."/>
            <person name="Van de Peer Y."/>
            <person name="Verrier P.J."/>
            <person name="Waters E."/>
            <person name="Wood A."/>
            <person name="Yang L."/>
            <person name="Cove D."/>
            <person name="Cuming A."/>
            <person name="Hasebe M."/>
            <person name="Lucas S."/>
            <person name="Mishler D.B."/>
            <person name="Reski R."/>
            <person name="Grigoriev I."/>
            <person name="Quatrano R.S."/>
            <person name="Boore J.L."/>
        </authorList>
    </citation>
    <scope>NUCLEOTIDE SEQUENCE [LARGE SCALE GENOMIC DNA]</scope>
    <source>
        <strain evidence="6 7">cv. Gransden 2004</strain>
    </source>
</reference>
<dbReference type="PANTHER" id="PTHR47447">
    <property type="entry name" value="OS03G0856100 PROTEIN"/>
    <property type="match status" value="1"/>
</dbReference>
<accession>A0A2K1KF98</accession>
<feature type="repeat" description="PPR" evidence="3">
    <location>
        <begin position="351"/>
        <end position="385"/>
    </location>
</feature>
<dbReference type="PANTHER" id="PTHR47447:SF17">
    <property type="entry name" value="OS12G0638900 PROTEIN"/>
    <property type="match status" value="1"/>
</dbReference>
<evidence type="ECO:0008006" key="8">
    <source>
        <dbReference type="Google" id="ProtNLM"/>
    </source>
</evidence>
<dbReference type="Pfam" id="PF13041">
    <property type="entry name" value="PPR_2"/>
    <property type="match status" value="1"/>
</dbReference>
<dbReference type="PROSITE" id="PS51375">
    <property type="entry name" value="PPR"/>
    <property type="match status" value="3"/>
</dbReference>
<feature type="repeat" description="PPR" evidence="3">
    <location>
        <begin position="280"/>
        <end position="314"/>
    </location>
</feature>
<dbReference type="InterPro" id="IPR011990">
    <property type="entry name" value="TPR-like_helical_dom_sf"/>
</dbReference>
<dbReference type="Proteomes" id="UP000006727">
    <property type="component" value="Chromosome 6"/>
</dbReference>
<evidence type="ECO:0000256" key="1">
    <source>
        <dbReference type="ARBA" id="ARBA00007626"/>
    </source>
</evidence>
<feature type="region of interest" description="Disordered" evidence="4">
    <location>
        <begin position="142"/>
        <end position="166"/>
    </location>
</feature>
<evidence type="ECO:0000313" key="6">
    <source>
        <dbReference type="EnsemblPlants" id="Pp3c6_11500V3.1"/>
    </source>
</evidence>
<evidence type="ECO:0000256" key="2">
    <source>
        <dbReference type="ARBA" id="ARBA00022737"/>
    </source>
</evidence>
<keyword evidence="2" id="KW-0677">Repeat</keyword>
<dbReference type="OrthoDB" id="185373at2759"/>
<evidence type="ECO:0000256" key="3">
    <source>
        <dbReference type="PROSITE-ProRule" id="PRU00708"/>
    </source>
</evidence>
<dbReference type="GO" id="GO:0003729">
    <property type="term" value="F:mRNA binding"/>
    <property type="evidence" value="ECO:0000318"/>
    <property type="project" value="GO_Central"/>
</dbReference>
<dbReference type="GeneID" id="112283489"/>